<organism evidence="3 4">
    <name type="scientific">Colletotrichum asianum</name>
    <dbReference type="NCBI Taxonomy" id="702518"/>
    <lineage>
        <taxon>Eukaryota</taxon>
        <taxon>Fungi</taxon>
        <taxon>Dikarya</taxon>
        <taxon>Ascomycota</taxon>
        <taxon>Pezizomycotina</taxon>
        <taxon>Sordariomycetes</taxon>
        <taxon>Hypocreomycetidae</taxon>
        <taxon>Glomerellales</taxon>
        <taxon>Glomerellaceae</taxon>
        <taxon>Colletotrichum</taxon>
        <taxon>Colletotrichum gloeosporioides species complex</taxon>
    </lineage>
</organism>
<feature type="compositionally biased region" description="Basic residues" evidence="1">
    <location>
        <begin position="220"/>
        <end position="250"/>
    </location>
</feature>
<evidence type="ECO:0000259" key="2">
    <source>
        <dbReference type="Pfam" id="PF20253"/>
    </source>
</evidence>
<reference evidence="3 4" key="1">
    <citation type="submission" date="2019-12" db="EMBL/GenBank/DDBJ databases">
        <title>A genome sequence resource for the geographically widespread anthracnose pathogen Colletotrichum asianum.</title>
        <authorList>
            <person name="Meng Y."/>
        </authorList>
    </citation>
    <scope>NUCLEOTIDE SEQUENCE [LARGE SCALE GENOMIC DNA]</scope>
    <source>
        <strain evidence="3 4">ICMP 18580</strain>
    </source>
</reference>
<proteinExistence type="predicted"/>
<keyword evidence="4" id="KW-1185">Reference proteome</keyword>
<feature type="domain" description="DUF6604" evidence="2">
    <location>
        <begin position="12"/>
        <end position="332"/>
    </location>
</feature>
<evidence type="ECO:0000313" key="3">
    <source>
        <dbReference type="EMBL" id="KAF0319985.1"/>
    </source>
</evidence>
<dbReference type="OrthoDB" id="4826422at2759"/>
<dbReference type="Pfam" id="PF20253">
    <property type="entry name" value="DUF6604"/>
    <property type="match status" value="1"/>
</dbReference>
<dbReference type="EMBL" id="WOWK01000088">
    <property type="protein sequence ID" value="KAF0319985.1"/>
    <property type="molecule type" value="Genomic_DNA"/>
</dbReference>
<dbReference type="PANTHER" id="PTHR38795:SF1">
    <property type="entry name" value="DUF6604 DOMAIN-CONTAINING PROTEIN"/>
    <property type="match status" value="1"/>
</dbReference>
<dbReference type="InterPro" id="IPR046539">
    <property type="entry name" value="DUF6604"/>
</dbReference>
<evidence type="ECO:0000313" key="4">
    <source>
        <dbReference type="Proteomes" id="UP000434172"/>
    </source>
</evidence>
<name>A0A8H3W5T3_9PEZI</name>
<dbReference type="AlphaFoldDB" id="A0A8H3W5T3"/>
<feature type="compositionally biased region" description="Acidic residues" evidence="1">
    <location>
        <begin position="192"/>
        <end position="209"/>
    </location>
</feature>
<comment type="caution">
    <text evidence="3">The sequence shown here is derived from an EMBL/GenBank/DDBJ whole genome shotgun (WGS) entry which is preliminary data.</text>
</comment>
<dbReference type="Proteomes" id="UP000434172">
    <property type="component" value="Unassembled WGS sequence"/>
</dbReference>
<sequence length="568" mass="64899">MDGKLQSPGTWQRYKLGQARVTDWLKQTASKFTPSLTPPDASESSGSSTRTRNPKLDSAAHKVHWSELEHMAQTIANNSKPEEIPWDPILVLRDVVALRKKSARFYSKTTDQDKTGRLKLSNQQHEHIIKVLEKVLSVLESAVSGVRPKQKEEPRRAGDGLDMKLLDNMFNLLHFQEPGKPAKTPRQKTPEAEDVDPEQSESESESDVEEAPKSNTPGRKQAKKASKKGKGSKGKKGKKASKPKGGAKKSSKAEDNSWVDRFSVGRNPDEVDGEELDYHMLIYCFFDDFNVIRNYVNERWADYFYNKSVSLNTLAVITNAAAELFRNMENELLYILRDNGLSNLCTYDAMMEFLLNEVGILHVDYDDKPALKEEQDEKVWREEYDWLAWSAYQGIKDVFDITPPGKIPMIPPSARPRPEYGPITGDDFVDFNNICIFNLLTEIAAVHSMKKMQEQPPVIPGQPEMELDFEKMLELRKYTSHFVFSLQLYLDIRNIIDAQVEVAFEQLQETGKVVTQCTRMSINTCDTVFKSYWRNLAKRDIKFMECYIFHDFTLANKKLIADCNGLDV</sequence>
<evidence type="ECO:0000256" key="1">
    <source>
        <dbReference type="SAM" id="MobiDB-lite"/>
    </source>
</evidence>
<feature type="region of interest" description="Disordered" evidence="1">
    <location>
        <begin position="176"/>
        <end position="254"/>
    </location>
</feature>
<gene>
    <name evidence="3" type="ORF">GQ607_012753</name>
</gene>
<protein>
    <recommendedName>
        <fullName evidence="2">DUF6604 domain-containing protein</fullName>
    </recommendedName>
</protein>
<feature type="region of interest" description="Disordered" evidence="1">
    <location>
        <begin position="29"/>
        <end position="59"/>
    </location>
</feature>
<dbReference type="PANTHER" id="PTHR38795">
    <property type="entry name" value="DUF6604 DOMAIN-CONTAINING PROTEIN"/>
    <property type="match status" value="1"/>
</dbReference>
<accession>A0A8H3W5T3</accession>
<feature type="compositionally biased region" description="Polar residues" evidence="1">
    <location>
        <begin position="42"/>
        <end position="51"/>
    </location>
</feature>